<dbReference type="OMA" id="FFIMEYK"/>
<dbReference type="OrthoDB" id="385192at2759"/>
<reference evidence="2" key="1">
    <citation type="submission" date="2017-04" db="EMBL/GenBank/DDBJ databases">
        <title>Plasmodium gonderi genome.</title>
        <authorList>
            <person name="Arisue N."/>
            <person name="Honma H."/>
            <person name="Kawai S."/>
            <person name="Tougan T."/>
            <person name="Tanabe K."/>
            <person name="Horii T."/>
        </authorList>
    </citation>
    <scope>NUCLEOTIDE SEQUENCE [LARGE SCALE GENOMIC DNA]</scope>
    <source>
        <strain evidence="2">ATCC 30045</strain>
    </source>
</reference>
<sequence>MKIEKHNIKTKRTCNIKCDKSNETFTAGFGTICITEWTRKTRINILLLIYNTFRTWNNENNDSCNMSFKILMLLSENNLVNAMCKRNSVLSSSKKYGCKTIYLEKKKRKLNEFFTNSNDENHQYDSVDLLDDGVLLGMMNQIILKEKHMREEYSKTDNSQKDVYFSQYFNDENCISRIMDLSEKSRLYRSKYLRLRYRIFRHLKKLLKRLKVFFIMEYKYNKNIIENFRASDFYYFTFQYVKFHNKICCFPLRK</sequence>
<comment type="caution">
    <text evidence="1">The sequence shown here is derived from an EMBL/GenBank/DDBJ whole genome shotgun (WGS) entry which is preliminary data.</text>
</comment>
<dbReference type="Proteomes" id="UP000195521">
    <property type="component" value="Unassembled WGS sequence"/>
</dbReference>
<gene>
    <name evidence="1" type="ORF">PGO_070050</name>
</gene>
<dbReference type="EMBL" id="BDQF01000008">
    <property type="protein sequence ID" value="GAW80090.1"/>
    <property type="molecule type" value="Genomic_DNA"/>
</dbReference>
<evidence type="ECO:0000313" key="1">
    <source>
        <dbReference type="EMBL" id="GAW80090.1"/>
    </source>
</evidence>
<name>A0A1Y1JCX9_PLAGO</name>
<accession>A0A1Y1JCX9</accession>
<dbReference type="AlphaFoldDB" id="A0A1Y1JCX9"/>
<protein>
    <submittedName>
        <fullName evidence="1">Uncharacterized protein</fullName>
    </submittedName>
</protein>
<organism evidence="1 2">
    <name type="scientific">Plasmodium gonderi</name>
    <dbReference type="NCBI Taxonomy" id="77519"/>
    <lineage>
        <taxon>Eukaryota</taxon>
        <taxon>Sar</taxon>
        <taxon>Alveolata</taxon>
        <taxon>Apicomplexa</taxon>
        <taxon>Aconoidasida</taxon>
        <taxon>Haemosporida</taxon>
        <taxon>Plasmodiidae</taxon>
        <taxon>Plasmodium</taxon>
        <taxon>Plasmodium (Plasmodium)</taxon>
    </lineage>
</organism>
<proteinExistence type="predicted"/>
<dbReference type="RefSeq" id="XP_028542679.1">
    <property type="nucleotide sequence ID" value="XM_028686878.1"/>
</dbReference>
<dbReference type="GeneID" id="39746803"/>
<evidence type="ECO:0000313" key="2">
    <source>
        <dbReference type="Proteomes" id="UP000195521"/>
    </source>
</evidence>
<keyword evidence="2" id="KW-1185">Reference proteome</keyword>